<dbReference type="SUPFAM" id="SSF54506">
    <property type="entry name" value="Diaminopimelate epimerase-like"/>
    <property type="match status" value="1"/>
</dbReference>
<dbReference type="GO" id="GO:0005737">
    <property type="term" value="C:cytoplasm"/>
    <property type="evidence" value="ECO:0007669"/>
    <property type="project" value="TreeGrafter"/>
</dbReference>
<dbReference type="NCBIfam" id="TIGR00654">
    <property type="entry name" value="PhzF_family"/>
    <property type="match status" value="1"/>
</dbReference>
<dbReference type="RefSeq" id="WP_130154777.1">
    <property type="nucleotide sequence ID" value="NZ_SGIS01000001.1"/>
</dbReference>
<dbReference type="OrthoDB" id="9788221at2"/>
<reference evidence="3 4" key="1">
    <citation type="submission" date="2019-02" db="EMBL/GenBank/DDBJ databases">
        <authorList>
            <person name="Li Y."/>
        </authorList>
    </citation>
    <scope>NUCLEOTIDE SEQUENCE [LARGE SCALE GENOMIC DNA]</scope>
    <source>
        <strain evidence="3 4">3-7</strain>
    </source>
</reference>
<evidence type="ECO:0000256" key="2">
    <source>
        <dbReference type="PIRSR" id="PIRSR016184-1"/>
    </source>
</evidence>
<dbReference type="PANTHER" id="PTHR13774">
    <property type="entry name" value="PHENAZINE BIOSYNTHESIS PROTEIN"/>
    <property type="match status" value="1"/>
</dbReference>
<dbReference type="Proteomes" id="UP000292085">
    <property type="component" value="Unassembled WGS sequence"/>
</dbReference>
<organism evidence="3 4">
    <name type="scientific">Sphingomonas populi</name>
    <dbReference type="NCBI Taxonomy" id="2484750"/>
    <lineage>
        <taxon>Bacteria</taxon>
        <taxon>Pseudomonadati</taxon>
        <taxon>Pseudomonadota</taxon>
        <taxon>Alphaproteobacteria</taxon>
        <taxon>Sphingomonadales</taxon>
        <taxon>Sphingomonadaceae</taxon>
        <taxon>Sphingomonas</taxon>
    </lineage>
</organism>
<dbReference type="EMBL" id="SGIS01000001">
    <property type="protein sequence ID" value="RZF66417.1"/>
    <property type="molecule type" value="Genomic_DNA"/>
</dbReference>
<evidence type="ECO:0000313" key="4">
    <source>
        <dbReference type="Proteomes" id="UP000292085"/>
    </source>
</evidence>
<dbReference type="AlphaFoldDB" id="A0A4Q6Y9D7"/>
<protein>
    <submittedName>
        <fullName evidence="3">PhzF family phenazine biosynthesis protein</fullName>
    </submittedName>
</protein>
<dbReference type="InterPro" id="IPR003719">
    <property type="entry name" value="Phenazine_PhzF-like"/>
</dbReference>
<proteinExistence type="inferred from homology"/>
<dbReference type="GO" id="GO:0016853">
    <property type="term" value="F:isomerase activity"/>
    <property type="evidence" value="ECO:0007669"/>
    <property type="project" value="TreeGrafter"/>
</dbReference>
<dbReference type="PIRSF" id="PIRSF016184">
    <property type="entry name" value="PhzC_PhzF"/>
    <property type="match status" value="1"/>
</dbReference>
<name>A0A4Q6Y9D7_9SPHN</name>
<evidence type="ECO:0000256" key="1">
    <source>
        <dbReference type="ARBA" id="ARBA00008270"/>
    </source>
</evidence>
<evidence type="ECO:0000313" key="3">
    <source>
        <dbReference type="EMBL" id="RZF66417.1"/>
    </source>
</evidence>
<accession>A0A4Q6Y9D7</accession>
<keyword evidence="4" id="KW-1185">Reference proteome</keyword>
<comment type="similarity">
    <text evidence="1">Belongs to the PhzF family.</text>
</comment>
<dbReference type="Gene3D" id="3.10.310.10">
    <property type="entry name" value="Diaminopimelate Epimerase, Chain A, domain 1"/>
    <property type="match status" value="2"/>
</dbReference>
<dbReference type="PANTHER" id="PTHR13774:SF32">
    <property type="entry name" value="ANTISENSE-ENHANCING SEQUENCE 1"/>
    <property type="match status" value="1"/>
</dbReference>
<comment type="caution">
    <text evidence="3">The sequence shown here is derived from an EMBL/GenBank/DDBJ whole genome shotgun (WGS) entry which is preliminary data.</text>
</comment>
<sequence length="280" mass="29588">MQRPFKLIDVFGTDPFTGNPLAVVSDAEGLDTDAMQRITRWLNLSETTFLLPPTAPEADYRVRIFTLSHELPFAGHPTLGTCHAWLEAGGTPKREGSIVQECGAGLIAIRQEGGGLAFAAPPLIRGGTPTEAEIAEVAAVLRIDRDAIVDARWADNGPGWIAVMLESAEAVLAVEPVGQYHRHIDIGVVGPHAPGGEVAFELRALFPGPGGGMIEDPVTGSLNASVGQWLFESGRVTAPYVAAQGTRLGRTGRVQVSRDADGQVWVGGRTLTLVSGQARA</sequence>
<feature type="active site" evidence="2">
    <location>
        <position position="46"/>
    </location>
</feature>
<dbReference type="Pfam" id="PF02567">
    <property type="entry name" value="PhzC-PhzF"/>
    <property type="match status" value="1"/>
</dbReference>
<gene>
    <name evidence="3" type="ORF">EWE75_00710</name>
</gene>